<evidence type="ECO:0000256" key="1">
    <source>
        <dbReference type="SAM" id="Coils"/>
    </source>
</evidence>
<feature type="coiled-coil region" evidence="1">
    <location>
        <begin position="522"/>
        <end position="556"/>
    </location>
</feature>
<protein>
    <recommendedName>
        <fullName evidence="4">MalT-like TPR region domain-containing protein</fullName>
    </recommendedName>
</protein>
<reference evidence="2 3" key="1">
    <citation type="submission" date="2024-10" db="EMBL/GenBank/DDBJ databases">
        <authorList>
            <person name="Topkara A.R."/>
            <person name="Saygin H."/>
        </authorList>
    </citation>
    <scope>NUCLEOTIDE SEQUENCE [LARGE SCALE GENOMIC DNA]</scope>
    <source>
        <strain evidence="2 3">M3C6</strain>
    </source>
</reference>
<dbReference type="RefSeq" id="WP_393171896.1">
    <property type="nucleotide sequence ID" value="NZ_JBICRM010000024.1"/>
</dbReference>
<sequence length="623" mass="67127">MSLVLGKRALFVNGDLQTARRWFDTAYRQAELCGDPPSLAQAALGLGGVWVHEHRTSAESEMVRARQRHALSLIDPASPLALRLRLRMRGEEDYRAGAHAATLRLLAQARGSGDPMAVAEALSLAHHCLLGPEHATIRLELARELIGQAAVTARRGDLVMGLLWRTVDLYLAADPHAERCLEELRHLLDEYAYLAAEYVVNAMEVMLTIRAGRFDEAEKLAGECFERGVAAGDMDATGWYGGQLGAIRWYQGRAAELLPALSDLVSSPTLSAIDNSHLAGLALVAATAGERRAAAGYLARLRGQDLADLPRSSTWLASMYCVVETAHLLQDADTAARAYALLSPFAGLPVIASLGAVCFGSVQHSLGMAALTTGDLDLAVEHLRAAVHGNLALGHWPAAALSRCRLGQALALRDGPQDKAARREQAAAAQEARELGMVLPVVVGRAAKAHGACRFRRHGRHWQVELGGRLVLVDHSVGMGHLAMLIANPGREILAADLAAETWTGEGEGVTAAQPVLDDLARDTYRLRLAELQAEIDELESMNDLERAAAMRLEREWLVAELTAATGIGGRARPFTGSEERARIAVGKAIRRALSRISAVDQAIGEELRATVQTGLRCCYRPR</sequence>
<name>A0ABW7AKG2_9ACTN</name>
<dbReference type="EMBL" id="JBICRM010000024">
    <property type="protein sequence ID" value="MFG1707869.1"/>
    <property type="molecule type" value="Genomic_DNA"/>
</dbReference>
<dbReference type="Proteomes" id="UP001603978">
    <property type="component" value="Unassembled WGS sequence"/>
</dbReference>
<evidence type="ECO:0000313" key="3">
    <source>
        <dbReference type="Proteomes" id="UP001603978"/>
    </source>
</evidence>
<organism evidence="2 3">
    <name type="scientific">Nonomuraea marmarensis</name>
    <dbReference type="NCBI Taxonomy" id="3351344"/>
    <lineage>
        <taxon>Bacteria</taxon>
        <taxon>Bacillati</taxon>
        <taxon>Actinomycetota</taxon>
        <taxon>Actinomycetes</taxon>
        <taxon>Streptosporangiales</taxon>
        <taxon>Streptosporangiaceae</taxon>
        <taxon>Nonomuraea</taxon>
    </lineage>
</organism>
<comment type="caution">
    <text evidence="2">The sequence shown here is derived from an EMBL/GenBank/DDBJ whole genome shotgun (WGS) entry which is preliminary data.</text>
</comment>
<accession>A0ABW7AKG2</accession>
<keyword evidence="3" id="KW-1185">Reference proteome</keyword>
<gene>
    <name evidence="2" type="ORF">ACFLIM_32145</name>
</gene>
<keyword evidence="1" id="KW-0175">Coiled coil</keyword>
<evidence type="ECO:0008006" key="4">
    <source>
        <dbReference type="Google" id="ProtNLM"/>
    </source>
</evidence>
<proteinExistence type="predicted"/>
<evidence type="ECO:0000313" key="2">
    <source>
        <dbReference type="EMBL" id="MFG1707869.1"/>
    </source>
</evidence>